<keyword evidence="4" id="KW-1185">Reference proteome</keyword>
<evidence type="ECO:0000313" key="3">
    <source>
        <dbReference type="EMBL" id="TCO12770.1"/>
    </source>
</evidence>
<proteinExistence type="inferred from homology"/>
<evidence type="ECO:0000256" key="1">
    <source>
        <dbReference type="ARBA" id="ARBA00035644"/>
    </source>
</evidence>
<dbReference type="RefSeq" id="WP_132007153.1">
    <property type="nucleotide sequence ID" value="NZ_JBHUNN010000001.1"/>
</dbReference>
<accession>A0A4V2RXA9</accession>
<gene>
    <name evidence="3" type="ORF">EV666_10893</name>
</gene>
<dbReference type="InterPro" id="IPR039374">
    <property type="entry name" value="SIP_fam"/>
</dbReference>
<dbReference type="Pfam" id="PF08021">
    <property type="entry name" value="FAD_binding_9"/>
    <property type="match status" value="1"/>
</dbReference>
<dbReference type="EMBL" id="SLWL01000008">
    <property type="protein sequence ID" value="TCO12770.1"/>
    <property type="molecule type" value="Genomic_DNA"/>
</dbReference>
<dbReference type="Gene3D" id="3.40.50.80">
    <property type="entry name" value="Nucleotide-binding domain of ferredoxin-NADP reductase (FNR) module"/>
    <property type="match status" value="1"/>
</dbReference>
<comment type="similarity">
    <text evidence="1">Belongs to the SIP oxidoreductase family.</text>
</comment>
<dbReference type="PANTHER" id="PTHR30157:SF0">
    <property type="entry name" value="NADPH-DEPENDENT FERRIC-CHELATE REDUCTASE"/>
    <property type="match status" value="1"/>
</dbReference>
<dbReference type="InterPro" id="IPR017927">
    <property type="entry name" value="FAD-bd_FR_type"/>
</dbReference>
<dbReference type="Proteomes" id="UP000294881">
    <property type="component" value="Unassembled WGS sequence"/>
</dbReference>
<dbReference type="InterPro" id="IPR013113">
    <property type="entry name" value="SIP_FAD-bd"/>
</dbReference>
<dbReference type="InterPro" id="IPR039261">
    <property type="entry name" value="FNR_nucleotide-bd"/>
</dbReference>
<dbReference type="Pfam" id="PF04954">
    <property type="entry name" value="SIP"/>
    <property type="match status" value="1"/>
</dbReference>
<evidence type="ECO:0000313" key="4">
    <source>
        <dbReference type="Proteomes" id="UP000294881"/>
    </source>
</evidence>
<evidence type="ECO:0000259" key="2">
    <source>
        <dbReference type="PROSITE" id="PS51384"/>
    </source>
</evidence>
<reference evidence="3 4" key="1">
    <citation type="submission" date="2019-03" db="EMBL/GenBank/DDBJ databases">
        <title>Genomic Encyclopedia of Type Strains, Phase IV (KMG-IV): sequencing the most valuable type-strain genomes for metagenomic binning, comparative biology and taxonomic classification.</title>
        <authorList>
            <person name="Goeker M."/>
        </authorList>
    </citation>
    <scope>NUCLEOTIDE SEQUENCE [LARGE SCALE GENOMIC DNA]</scope>
    <source>
        <strain evidence="3 4">DSM 22958</strain>
    </source>
</reference>
<dbReference type="GO" id="GO:0016491">
    <property type="term" value="F:oxidoreductase activity"/>
    <property type="evidence" value="ECO:0007669"/>
    <property type="project" value="InterPro"/>
</dbReference>
<dbReference type="AlphaFoldDB" id="A0A4V2RXA9"/>
<dbReference type="Gene3D" id="2.40.30.10">
    <property type="entry name" value="Translation factors"/>
    <property type="match status" value="1"/>
</dbReference>
<dbReference type="CDD" id="cd06193">
    <property type="entry name" value="siderophore_interacting"/>
    <property type="match status" value="1"/>
</dbReference>
<organism evidence="3 4">
    <name type="scientific">Camelimonas lactis</name>
    <dbReference type="NCBI Taxonomy" id="659006"/>
    <lineage>
        <taxon>Bacteria</taxon>
        <taxon>Pseudomonadati</taxon>
        <taxon>Pseudomonadota</taxon>
        <taxon>Alphaproteobacteria</taxon>
        <taxon>Hyphomicrobiales</taxon>
        <taxon>Chelatococcaceae</taxon>
        <taxon>Camelimonas</taxon>
    </lineage>
</organism>
<feature type="domain" description="FAD-binding FR-type" evidence="2">
    <location>
        <begin position="104"/>
        <end position="229"/>
    </location>
</feature>
<dbReference type="PROSITE" id="PS51384">
    <property type="entry name" value="FAD_FR"/>
    <property type="match status" value="1"/>
</dbReference>
<dbReference type="OrthoDB" id="9814826at2"/>
<dbReference type="SUPFAM" id="SSF63380">
    <property type="entry name" value="Riboflavin synthase domain-like"/>
    <property type="match status" value="1"/>
</dbReference>
<comment type="caution">
    <text evidence="3">The sequence shown here is derived from an EMBL/GenBank/DDBJ whole genome shotgun (WGS) entry which is preliminary data.</text>
</comment>
<dbReference type="Gene3D" id="3.30.310.50">
    <property type="entry name" value="Alpha-D-phosphohexomutase, C-terminal domain"/>
    <property type="match status" value="1"/>
</dbReference>
<dbReference type="PANTHER" id="PTHR30157">
    <property type="entry name" value="FERRIC REDUCTASE, NADPH-DEPENDENT"/>
    <property type="match status" value="1"/>
</dbReference>
<dbReference type="Pfam" id="PF09981">
    <property type="entry name" value="DUF2218"/>
    <property type="match status" value="1"/>
</dbReference>
<dbReference type="InterPro" id="IPR017938">
    <property type="entry name" value="Riboflavin_synthase-like_b-brl"/>
</dbReference>
<sequence>MFTTRSHVAVPDPSRLLERLCAHLADHDVSVAVADDAARVVLGRARGTVRVAGAGLEATVSAPDLAALRALRATIASHVLEFTPSGTAPVISWEGDGCGEGPPPDFRLLTVVGTQTLTPHMRRIHFRGEGLGHLDTLEALHVRLFLPPPGVGEPAWPVMDENGRLLEQPAERRPAIRKYTIRSINVDAGDLAIDFVLHDDAGPGAAFAATARPGDVIGVAGPGGRGLRQAERYVFLTDETGLPAVARMLEALPETASGLVLAEVADAADVQPLKAPDDVTVRWLCRNARGGAPLVEAFGALVWPENGPGVYLWAACEHEAASLIRAGARTRLRAGRDQHLIVSYWRAGMAEEQHARRKLATREAQVAAGAANPR</sequence>
<dbReference type="InterPro" id="IPR007037">
    <property type="entry name" value="SIP_rossman_dom"/>
</dbReference>
<protein>
    <submittedName>
        <fullName evidence="3">NADPH-dependent ferric siderophore reductase</fullName>
    </submittedName>
</protein>
<dbReference type="InterPro" id="IPR014543">
    <property type="entry name" value="UCP028291"/>
</dbReference>
<name>A0A4V2RXA9_9HYPH</name>